<keyword evidence="1" id="KW-0472">Membrane</keyword>
<dbReference type="OrthoDB" id="9804804at2"/>
<evidence type="ECO:0000313" key="3">
    <source>
        <dbReference type="EMBL" id="QGG81247.1"/>
    </source>
</evidence>
<organism evidence="3 4">
    <name type="scientific">Litorivicinus lipolyticus</name>
    <dbReference type="NCBI Taxonomy" id="418701"/>
    <lineage>
        <taxon>Bacteria</taxon>
        <taxon>Pseudomonadati</taxon>
        <taxon>Pseudomonadota</taxon>
        <taxon>Gammaproteobacteria</taxon>
        <taxon>Oceanospirillales</taxon>
        <taxon>Litorivicinaceae</taxon>
        <taxon>Litorivicinus</taxon>
    </lineage>
</organism>
<keyword evidence="1" id="KW-0812">Transmembrane</keyword>
<sequence>MTKNIGSVDRRLRLVPAVVFFVAWAGGLLSGTLLWVLGIVAAVSLVTAITGWCGLYTLLGINTCPLESPKS</sequence>
<reference evidence="3 4" key="1">
    <citation type="submission" date="2019-11" db="EMBL/GenBank/DDBJ databases">
        <authorList>
            <person name="Khan S.A."/>
            <person name="Jeon C.O."/>
            <person name="Chun B.H."/>
        </authorList>
    </citation>
    <scope>NUCLEOTIDE SEQUENCE [LARGE SCALE GENOMIC DNA]</scope>
    <source>
        <strain evidence="3 4">IMCC 1097</strain>
    </source>
</reference>
<dbReference type="Proteomes" id="UP000388235">
    <property type="component" value="Chromosome"/>
</dbReference>
<evidence type="ECO:0000256" key="1">
    <source>
        <dbReference type="SAM" id="Phobius"/>
    </source>
</evidence>
<evidence type="ECO:0000259" key="2">
    <source>
        <dbReference type="Pfam" id="PF11127"/>
    </source>
</evidence>
<dbReference type="EMBL" id="CP045871">
    <property type="protein sequence ID" value="QGG81247.1"/>
    <property type="molecule type" value="Genomic_DNA"/>
</dbReference>
<keyword evidence="4" id="KW-1185">Reference proteome</keyword>
<feature type="transmembrane region" description="Helical" evidence="1">
    <location>
        <begin position="35"/>
        <end position="61"/>
    </location>
</feature>
<evidence type="ECO:0000313" key="4">
    <source>
        <dbReference type="Proteomes" id="UP000388235"/>
    </source>
</evidence>
<accession>A0A5Q2QGX9</accession>
<protein>
    <submittedName>
        <fullName evidence="3">DUF2892 domain-containing protein</fullName>
    </submittedName>
</protein>
<keyword evidence="1" id="KW-1133">Transmembrane helix</keyword>
<gene>
    <name evidence="3" type="ORF">GH975_01400</name>
</gene>
<proteinExistence type="predicted"/>
<feature type="transmembrane region" description="Helical" evidence="1">
    <location>
        <begin position="12"/>
        <end position="29"/>
    </location>
</feature>
<name>A0A5Q2QGX9_9GAMM</name>
<feature type="domain" description="Inner membrane protein YgaP-like transmembrane" evidence="2">
    <location>
        <begin position="1"/>
        <end position="66"/>
    </location>
</feature>
<dbReference type="KEGG" id="llp:GH975_01400"/>
<dbReference type="Pfam" id="PF11127">
    <property type="entry name" value="YgaP-like_TM"/>
    <property type="match status" value="1"/>
</dbReference>
<dbReference type="AlphaFoldDB" id="A0A5Q2QGX9"/>
<dbReference type="InterPro" id="IPR021309">
    <property type="entry name" value="YgaP-like_TM"/>
</dbReference>